<comment type="caution">
    <text evidence="1">The sequence shown here is derived from an EMBL/GenBank/DDBJ whole genome shotgun (WGS) entry which is preliminary data.</text>
</comment>
<sequence>MKRCSPVLNTSNGVAVGEATLPIWKEHFKTLLNRLSPSAPELEHVHKRTYAVNEEPPTESEVCTQKIKDGKFGGDDKISAQMLKYPPPSGIHEMTKIIGSIWIDEMIPIMIPLHKKSPTLGIIEESLCCVLCTRYCSALSWTDSLNIAKKQRATCKRADLRLTRCSSLGE</sequence>
<dbReference type="EMBL" id="JAVFWL010000006">
    <property type="protein sequence ID" value="KAK6762961.1"/>
    <property type="molecule type" value="Genomic_DNA"/>
</dbReference>
<dbReference type="Proteomes" id="UP001303046">
    <property type="component" value="Unassembled WGS sequence"/>
</dbReference>
<evidence type="ECO:0000313" key="2">
    <source>
        <dbReference type="Proteomes" id="UP001303046"/>
    </source>
</evidence>
<proteinExistence type="predicted"/>
<organism evidence="1 2">
    <name type="scientific">Necator americanus</name>
    <name type="common">Human hookworm</name>
    <dbReference type="NCBI Taxonomy" id="51031"/>
    <lineage>
        <taxon>Eukaryota</taxon>
        <taxon>Metazoa</taxon>
        <taxon>Ecdysozoa</taxon>
        <taxon>Nematoda</taxon>
        <taxon>Chromadorea</taxon>
        <taxon>Rhabditida</taxon>
        <taxon>Rhabditina</taxon>
        <taxon>Rhabditomorpha</taxon>
        <taxon>Strongyloidea</taxon>
        <taxon>Ancylostomatidae</taxon>
        <taxon>Bunostominae</taxon>
        <taxon>Necator</taxon>
    </lineage>
</organism>
<keyword evidence="2" id="KW-1185">Reference proteome</keyword>
<gene>
    <name evidence="1" type="primary">Necator_chrX.g23772</name>
    <name evidence="1" type="ORF">RB195_023608</name>
</gene>
<reference evidence="1 2" key="1">
    <citation type="submission" date="2023-08" db="EMBL/GenBank/DDBJ databases">
        <title>A Necator americanus chromosomal reference genome.</title>
        <authorList>
            <person name="Ilik V."/>
            <person name="Petrzelkova K.J."/>
            <person name="Pardy F."/>
            <person name="Fuh T."/>
            <person name="Niatou-Singa F.S."/>
            <person name="Gouil Q."/>
            <person name="Baker L."/>
            <person name="Ritchie M.E."/>
            <person name="Jex A.R."/>
            <person name="Gazzola D."/>
            <person name="Li H."/>
            <person name="Toshio Fujiwara R."/>
            <person name="Zhan B."/>
            <person name="Aroian R.V."/>
            <person name="Pafco B."/>
            <person name="Schwarz E.M."/>
        </authorList>
    </citation>
    <scope>NUCLEOTIDE SEQUENCE [LARGE SCALE GENOMIC DNA]</scope>
    <source>
        <strain evidence="1 2">Aroian</strain>
        <tissue evidence="1">Whole animal</tissue>
    </source>
</reference>
<protein>
    <submittedName>
        <fullName evidence="1">Uncharacterized protein</fullName>
    </submittedName>
</protein>
<accession>A0ABR1EM44</accession>
<evidence type="ECO:0000313" key="1">
    <source>
        <dbReference type="EMBL" id="KAK6762961.1"/>
    </source>
</evidence>
<name>A0ABR1EM44_NECAM</name>